<protein>
    <submittedName>
        <fullName evidence="2">Uncharacterized protein</fullName>
    </submittedName>
</protein>
<accession>A0AAJ0GDJ1</accession>
<feature type="compositionally biased region" description="Polar residues" evidence="1">
    <location>
        <begin position="1"/>
        <end position="13"/>
    </location>
</feature>
<comment type="caution">
    <text evidence="2">The sequence shown here is derived from an EMBL/GenBank/DDBJ whole genome shotgun (WGS) entry which is preliminary data.</text>
</comment>
<evidence type="ECO:0000313" key="3">
    <source>
        <dbReference type="Proteomes" id="UP001271007"/>
    </source>
</evidence>
<dbReference type="AlphaFoldDB" id="A0AAJ0GDJ1"/>
<feature type="region of interest" description="Disordered" evidence="1">
    <location>
        <begin position="158"/>
        <end position="250"/>
    </location>
</feature>
<evidence type="ECO:0000256" key="1">
    <source>
        <dbReference type="SAM" id="MobiDB-lite"/>
    </source>
</evidence>
<gene>
    <name evidence="2" type="ORF">LTR09_006129</name>
</gene>
<dbReference type="EMBL" id="JAWDJX010000019">
    <property type="protein sequence ID" value="KAK3052648.1"/>
    <property type="molecule type" value="Genomic_DNA"/>
</dbReference>
<feature type="compositionally biased region" description="Basic and acidic residues" evidence="1">
    <location>
        <begin position="220"/>
        <end position="240"/>
    </location>
</feature>
<evidence type="ECO:0000313" key="2">
    <source>
        <dbReference type="EMBL" id="KAK3052648.1"/>
    </source>
</evidence>
<reference evidence="2" key="1">
    <citation type="submission" date="2023-04" db="EMBL/GenBank/DDBJ databases">
        <title>Black Yeasts Isolated from many extreme environments.</title>
        <authorList>
            <person name="Coleine C."/>
            <person name="Stajich J.E."/>
            <person name="Selbmann L."/>
        </authorList>
    </citation>
    <scope>NUCLEOTIDE SEQUENCE</scope>
    <source>
        <strain evidence="2">CCFEE 5312</strain>
    </source>
</reference>
<organism evidence="2 3">
    <name type="scientific">Extremus antarcticus</name>
    <dbReference type="NCBI Taxonomy" id="702011"/>
    <lineage>
        <taxon>Eukaryota</taxon>
        <taxon>Fungi</taxon>
        <taxon>Dikarya</taxon>
        <taxon>Ascomycota</taxon>
        <taxon>Pezizomycotina</taxon>
        <taxon>Dothideomycetes</taxon>
        <taxon>Dothideomycetidae</taxon>
        <taxon>Mycosphaerellales</taxon>
        <taxon>Extremaceae</taxon>
        <taxon>Extremus</taxon>
    </lineage>
</organism>
<feature type="compositionally biased region" description="Acidic residues" evidence="1">
    <location>
        <begin position="91"/>
        <end position="107"/>
    </location>
</feature>
<feature type="compositionally biased region" description="Acidic residues" evidence="1">
    <location>
        <begin position="66"/>
        <end position="75"/>
    </location>
</feature>
<dbReference type="Proteomes" id="UP001271007">
    <property type="component" value="Unassembled WGS sequence"/>
</dbReference>
<sequence length="250" mass="27460">MATSGFASETSASYHTPHTPPYTPRTPRRTKRPLSRNDSPASVRSAVQADSTESPAKKAAKREIPDEVTVEELSESDVGYIADSEVVLPSELEEAESESSDSEDDVEDHTVESTSEDDEITNQLSRLDCEDGEVAEFERKRRQKHVRRRTESRVFKRPHNLTINAESEVTDAEAMADQDLPGSARRLRRRTLGPDGVSSPVRAEPRSSPDSGSGLAPAAADREDSPIKVESHDDAMEKPTVEGMCVDGER</sequence>
<feature type="region of interest" description="Disordered" evidence="1">
    <location>
        <begin position="1"/>
        <end position="127"/>
    </location>
</feature>
<name>A0AAJ0GDJ1_9PEZI</name>
<proteinExistence type="predicted"/>
<keyword evidence="3" id="KW-1185">Reference proteome</keyword>